<evidence type="ECO:0000313" key="1">
    <source>
        <dbReference type="EMBL" id="CUU60911.1"/>
    </source>
</evidence>
<dbReference type="EMBL" id="FAOZ01000050">
    <property type="protein sequence ID" value="CUU60911.1"/>
    <property type="molecule type" value="Genomic_DNA"/>
</dbReference>
<dbReference type="RefSeq" id="WP_200931475.1">
    <property type="nucleotide sequence ID" value="NZ_FAOZ01000050.1"/>
</dbReference>
<accession>A0A0S4R0L5</accession>
<dbReference type="Proteomes" id="UP000198802">
    <property type="component" value="Unassembled WGS sequence"/>
</dbReference>
<proteinExistence type="predicted"/>
<evidence type="ECO:0008006" key="3">
    <source>
        <dbReference type="Google" id="ProtNLM"/>
    </source>
</evidence>
<organism evidence="1 2">
    <name type="scientific">Parafrankia irregularis</name>
    <dbReference type="NCBI Taxonomy" id="795642"/>
    <lineage>
        <taxon>Bacteria</taxon>
        <taxon>Bacillati</taxon>
        <taxon>Actinomycetota</taxon>
        <taxon>Actinomycetes</taxon>
        <taxon>Frankiales</taxon>
        <taxon>Frankiaceae</taxon>
        <taxon>Parafrankia</taxon>
    </lineage>
</organism>
<keyword evidence="2" id="KW-1185">Reference proteome</keyword>
<dbReference type="AlphaFoldDB" id="A0A0S4R0L5"/>
<sequence length="439" mass="47545">MLEVAPNLNGSQSNALQIYLKQLNWSISGFARRVHQRCQVIGLSNTVSPSTVSRWCRGKTVPGPELCAAACHVLSSALHQIVTPESLGWSAASEDIAAESLEYSGLAHAVRILGKLWELDFLCKHNNIQRMFFAVTFDSASREALVMPPDLDLSGHGHRKVSTADVELLKHHTHLYGKLDALHGSGKFRSVFAGFMDAHTTELLHGSFSTQLGRKLYGSVADAVLTMASMAYDDQLPGLAQRYDLQAMRLAQAIGDRSRITRAHIHHARLAAAHGERKCALTHARSAVLASAGAPPLVKAYAAVTEARAWAFNGQPSQTSAAVARARDALNRAGSTDPGWLSWLDRSELERQAAWALAVAGLSVPGMDALHEALNVPSDHRRANVELLITAAELARLRGDLAEHASLAKRAEDASRPLMSRRLAARVKLLVSGQPLDDF</sequence>
<dbReference type="InterPro" id="IPR001387">
    <property type="entry name" value="Cro/C1-type_HTH"/>
</dbReference>
<reference evidence="2" key="1">
    <citation type="submission" date="2015-11" db="EMBL/GenBank/DDBJ databases">
        <authorList>
            <person name="Varghese N."/>
        </authorList>
    </citation>
    <scope>NUCLEOTIDE SEQUENCE [LARGE SCALE GENOMIC DNA]</scope>
    <source>
        <strain evidence="2">DSM 45899</strain>
    </source>
</reference>
<gene>
    <name evidence="1" type="ORF">Ga0074812_15011</name>
</gene>
<name>A0A0S4R0L5_9ACTN</name>
<dbReference type="CDD" id="cd00093">
    <property type="entry name" value="HTH_XRE"/>
    <property type="match status" value="1"/>
</dbReference>
<evidence type="ECO:0000313" key="2">
    <source>
        <dbReference type="Proteomes" id="UP000198802"/>
    </source>
</evidence>
<protein>
    <recommendedName>
        <fullName evidence="3">Transcriptional regulator</fullName>
    </recommendedName>
</protein>